<dbReference type="Gene3D" id="1.10.246.130">
    <property type="match status" value="1"/>
</dbReference>
<dbReference type="Pfam" id="PF01019">
    <property type="entry name" value="G_glu_transpept"/>
    <property type="match status" value="1"/>
</dbReference>
<dbReference type="InterPro" id="IPR043138">
    <property type="entry name" value="GGT_lsub"/>
</dbReference>
<dbReference type="PRINTS" id="PR01210">
    <property type="entry name" value="GGTRANSPTASE"/>
</dbReference>
<sequence length="571" mass="61855">MKISDSPHGIIGEAYRPPKIGSKGAVVANHPMAAQAGMRILHQGGNAVDAAIAVAFALGPAEPQGSSIGGDGFAMVHMSANKTVEVVNGTGAAPTKATPDKYHNGIPITGVLGTSVPGIVDALLSAHSKYGFLTLSKCLEPAVELCEEGVPVSEFQARTAMQNPALKSSPTSGPVFAPGGEWLKPGELRRNPNLARTYRVIADQGRDAFYEGDIAREISRYSEQNGGLITYEDLRRHKVEWQEPVAIRYRGRTVYEAPPNSSGHVLLQELGIFEHFDPGQYEYMSSESVHLMVEAKKLAFADREAYLADPRYVDVPIEGMLDPAYLSQRAQLIDVDYAAKNVPEGDPWEYMDRPPNSEKKHRKGGRLHKAGSDTTHFCVVDRWGNSVGELQSIQTAFGSCVIAGSTGILLNNRMTYWHLDSGHIDYLNPGQRVRHTMNPLMVFSAPVEQGGKLELVCGTPGADTQVQTNMQIVTGVFDYGLSVSEAIDGPRWTHIQAGMGSAYPHKDIESLQIEDRAGEEVINCLKKRGHLIQSTGMWGGAGSEGAIQVDIKNGTLFAASDPRREGDALVW</sequence>
<dbReference type="Gene3D" id="3.60.20.40">
    <property type="match status" value="1"/>
</dbReference>
<dbReference type="EMBL" id="UINC01000226">
    <property type="protein sequence ID" value="SUZ51545.1"/>
    <property type="molecule type" value="Genomic_DNA"/>
</dbReference>
<gene>
    <name evidence="2" type="ORF">METZ01_LOCUS4399</name>
</gene>
<reference evidence="2" key="1">
    <citation type="submission" date="2018-05" db="EMBL/GenBank/DDBJ databases">
        <authorList>
            <person name="Lanie J.A."/>
            <person name="Ng W.-L."/>
            <person name="Kazmierczak K.M."/>
            <person name="Andrzejewski T.M."/>
            <person name="Davidsen T.M."/>
            <person name="Wayne K.J."/>
            <person name="Tettelin H."/>
            <person name="Glass J.I."/>
            <person name="Rusch D."/>
            <person name="Podicherti R."/>
            <person name="Tsui H.-C.T."/>
            <person name="Winkler M.E."/>
        </authorList>
    </citation>
    <scope>NUCLEOTIDE SEQUENCE</scope>
</reference>
<accession>A0A381NAI8</accession>
<dbReference type="AlphaFoldDB" id="A0A381NAI8"/>
<dbReference type="PANTHER" id="PTHR43881:SF1">
    <property type="entry name" value="GAMMA-GLUTAMYLTRANSPEPTIDASE (AFU_ORTHOLOGUE AFUA_4G13580)"/>
    <property type="match status" value="1"/>
</dbReference>
<feature type="compositionally biased region" description="Basic residues" evidence="1">
    <location>
        <begin position="359"/>
        <end position="369"/>
    </location>
</feature>
<dbReference type="GO" id="GO:0036374">
    <property type="term" value="F:glutathione hydrolase activity"/>
    <property type="evidence" value="ECO:0007669"/>
    <property type="project" value="InterPro"/>
</dbReference>
<name>A0A381NAI8_9ZZZZ</name>
<dbReference type="InterPro" id="IPR043137">
    <property type="entry name" value="GGT_ssub_C"/>
</dbReference>
<proteinExistence type="predicted"/>
<dbReference type="PANTHER" id="PTHR43881">
    <property type="entry name" value="GAMMA-GLUTAMYLTRANSPEPTIDASE (AFU_ORTHOLOGUE AFUA_4G13580)"/>
    <property type="match status" value="1"/>
</dbReference>
<dbReference type="SUPFAM" id="SSF56235">
    <property type="entry name" value="N-terminal nucleophile aminohydrolases (Ntn hydrolases)"/>
    <property type="match status" value="1"/>
</dbReference>
<dbReference type="InterPro" id="IPR000101">
    <property type="entry name" value="GGT_peptidase"/>
</dbReference>
<protein>
    <recommendedName>
        <fullName evidence="3">Gamma-glutamyltransferase</fullName>
    </recommendedName>
</protein>
<evidence type="ECO:0000313" key="2">
    <source>
        <dbReference type="EMBL" id="SUZ51545.1"/>
    </source>
</evidence>
<organism evidence="2">
    <name type="scientific">marine metagenome</name>
    <dbReference type="NCBI Taxonomy" id="408172"/>
    <lineage>
        <taxon>unclassified sequences</taxon>
        <taxon>metagenomes</taxon>
        <taxon>ecological metagenomes</taxon>
    </lineage>
</organism>
<evidence type="ECO:0000256" key="1">
    <source>
        <dbReference type="SAM" id="MobiDB-lite"/>
    </source>
</evidence>
<evidence type="ECO:0008006" key="3">
    <source>
        <dbReference type="Google" id="ProtNLM"/>
    </source>
</evidence>
<dbReference type="InterPro" id="IPR029055">
    <property type="entry name" value="Ntn_hydrolases_N"/>
</dbReference>
<dbReference type="InterPro" id="IPR052896">
    <property type="entry name" value="GGT-like_enzyme"/>
</dbReference>
<dbReference type="NCBIfam" id="TIGR00066">
    <property type="entry name" value="g_glut_trans"/>
    <property type="match status" value="1"/>
</dbReference>
<feature type="region of interest" description="Disordered" evidence="1">
    <location>
        <begin position="346"/>
        <end position="369"/>
    </location>
</feature>
<dbReference type="GO" id="GO:0006751">
    <property type="term" value="P:glutathione catabolic process"/>
    <property type="evidence" value="ECO:0007669"/>
    <property type="project" value="InterPro"/>
</dbReference>